<dbReference type="InterPro" id="IPR041492">
    <property type="entry name" value="HAD_2"/>
</dbReference>
<dbReference type="NCBIfam" id="TIGR01549">
    <property type="entry name" value="HAD-SF-IA-v1"/>
    <property type="match status" value="1"/>
</dbReference>
<evidence type="ECO:0000313" key="1">
    <source>
        <dbReference type="EMBL" id="KAF7599106.1"/>
    </source>
</evidence>
<evidence type="ECO:0000313" key="3">
    <source>
        <dbReference type="Proteomes" id="UP000216107"/>
    </source>
</evidence>
<keyword evidence="4" id="KW-1185">Reference proteome</keyword>
<dbReference type="AlphaFoldDB" id="A0A272ESN9"/>
<dbReference type="GO" id="GO:0005829">
    <property type="term" value="C:cytosol"/>
    <property type="evidence" value="ECO:0007669"/>
    <property type="project" value="TreeGrafter"/>
</dbReference>
<dbReference type="SUPFAM" id="SSF56784">
    <property type="entry name" value="HAD-like"/>
    <property type="match status" value="1"/>
</dbReference>
<proteinExistence type="predicted"/>
<reference evidence="1 4" key="1">
    <citation type="submission" date="2016-08" db="EMBL/GenBank/DDBJ databases">
        <title>Candidatus Dactylopiibacterium carminicum genome sequence.</title>
        <authorList>
            <person name="Ramirez-Puebla S.T."/>
            <person name="Ormeno-Orrillo E."/>
            <person name="Vera-Ponce De Leon A."/>
            <person name="Luis L."/>
            <person name="Sanchez-Flores A."/>
            <person name="Monica R."/>
            <person name="Martinez-Romero E."/>
        </authorList>
    </citation>
    <scope>NUCLEOTIDE SEQUENCE [LARGE SCALE GENOMIC DNA]</scope>
    <source>
        <strain evidence="1">END1</strain>
    </source>
</reference>
<evidence type="ECO:0000313" key="4">
    <source>
        <dbReference type="Proteomes" id="UP000623509"/>
    </source>
</evidence>
<dbReference type="OrthoDB" id="9782449at2"/>
<dbReference type="Proteomes" id="UP000623509">
    <property type="component" value="Unassembled WGS sequence"/>
</dbReference>
<dbReference type="Proteomes" id="UP000216107">
    <property type="component" value="Unassembled WGS sequence"/>
</dbReference>
<dbReference type="InterPro" id="IPR036412">
    <property type="entry name" value="HAD-like_sf"/>
</dbReference>
<dbReference type="SFLD" id="SFLDG01135">
    <property type="entry name" value="C1.5.6:_HAD__Beta-PGM__Phospha"/>
    <property type="match status" value="1"/>
</dbReference>
<gene>
    <name evidence="1" type="ORF">BGI27_09775</name>
    <name evidence="2" type="ORF">CGU29_08795</name>
</gene>
<dbReference type="SFLD" id="SFLDS00003">
    <property type="entry name" value="Haloacid_Dehalogenase"/>
    <property type="match status" value="1"/>
</dbReference>
<dbReference type="EMBL" id="NMRN01000022">
    <property type="protein sequence ID" value="PAS93133.1"/>
    <property type="molecule type" value="Genomic_DNA"/>
</dbReference>
<dbReference type="GO" id="GO:0008967">
    <property type="term" value="F:phosphoglycolate phosphatase activity"/>
    <property type="evidence" value="ECO:0007669"/>
    <property type="project" value="TreeGrafter"/>
</dbReference>
<comment type="caution">
    <text evidence="2">The sequence shown here is derived from an EMBL/GenBank/DDBJ whole genome shotgun (WGS) entry which is preliminary data.</text>
</comment>
<reference evidence="2 3" key="2">
    <citation type="submission" date="2017-07" db="EMBL/GenBank/DDBJ databases">
        <title>Candidatus Dactylopiibacterium carminicum, a nitrogen-fixing symbiont of the cochineal insect Dactylopius coccus and Dactylopius opuntiae (Hemiptera: Coccoidea: Dactylopiidae).</title>
        <authorList>
            <person name="Vera A."/>
        </authorList>
    </citation>
    <scope>NUCLEOTIDE SEQUENCE [LARGE SCALE GENOMIC DNA]</scope>
    <source>
        <strain evidence="2 3">NFDCM</strain>
    </source>
</reference>
<dbReference type="InterPro" id="IPR050155">
    <property type="entry name" value="HAD-like_hydrolase_sf"/>
</dbReference>
<accession>A0A272ESN9</accession>
<protein>
    <submittedName>
        <fullName evidence="2">HAD family hydrolase</fullName>
    </submittedName>
</protein>
<dbReference type="Pfam" id="PF13419">
    <property type="entry name" value="HAD_2"/>
    <property type="match status" value="1"/>
</dbReference>
<dbReference type="GO" id="GO:0006281">
    <property type="term" value="P:DNA repair"/>
    <property type="evidence" value="ECO:0007669"/>
    <property type="project" value="TreeGrafter"/>
</dbReference>
<sequence length="219" mass="23281">MAEKKFDLIVFDWDGTLMDSTALIVDSIRAACMDMGVAVPSRAQAAHVIGLSLVGAMREVAPGLDEAEVQELARRYRAHYLARDNETVLFEGTRELLELLCAEGYTLAIATGKARAGLDRVLASSGLAPLFQATRCADESFSKPHPGMLLDLMDRLVVDPERTLMVGDTTHDLLMARSAGVSAVAVTCGAHPEGVLRAESPAAVLPSVASLGDWLACAT</sequence>
<dbReference type="EMBL" id="MDUX01000028">
    <property type="protein sequence ID" value="KAF7599106.1"/>
    <property type="molecule type" value="Genomic_DNA"/>
</dbReference>
<dbReference type="InterPro" id="IPR006439">
    <property type="entry name" value="HAD-SF_hydro_IA"/>
</dbReference>
<dbReference type="Gene3D" id="3.40.50.1000">
    <property type="entry name" value="HAD superfamily/HAD-like"/>
    <property type="match status" value="1"/>
</dbReference>
<dbReference type="InterPro" id="IPR023214">
    <property type="entry name" value="HAD_sf"/>
</dbReference>
<dbReference type="PANTHER" id="PTHR43434:SF24">
    <property type="entry name" value="HYDROLASE-RELATED"/>
    <property type="match status" value="1"/>
</dbReference>
<keyword evidence="2" id="KW-0378">Hydrolase</keyword>
<name>A0A272ESN9_9RHOO</name>
<dbReference type="Gene3D" id="1.10.150.240">
    <property type="entry name" value="Putative phosphatase, domain 2"/>
    <property type="match status" value="1"/>
</dbReference>
<dbReference type="PANTHER" id="PTHR43434">
    <property type="entry name" value="PHOSPHOGLYCOLATE PHOSPHATASE"/>
    <property type="match status" value="1"/>
</dbReference>
<organism evidence="2 3">
    <name type="scientific">Candidatus Dactylopiibacterium carminicum</name>
    <dbReference type="NCBI Taxonomy" id="857335"/>
    <lineage>
        <taxon>Bacteria</taxon>
        <taxon>Pseudomonadati</taxon>
        <taxon>Pseudomonadota</taxon>
        <taxon>Betaproteobacteria</taxon>
        <taxon>Rhodocyclales</taxon>
        <taxon>Rhodocyclaceae</taxon>
        <taxon>Candidatus Dactylopiibacterium</taxon>
    </lineage>
</organism>
<dbReference type="NCBIfam" id="TIGR01662">
    <property type="entry name" value="HAD-SF-IIIA"/>
    <property type="match status" value="1"/>
</dbReference>
<evidence type="ECO:0000313" key="2">
    <source>
        <dbReference type="EMBL" id="PAS93133.1"/>
    </source>
</evidence>
<dbReference type="InterPro" id="IPR023198">
    <property type="entry name" value="PGP-like_dom2"/>
</dbReference>
<dbReference type="SFLD" id="SFLDG01129">
    <property type="entry name" value="C1.5:_HAD__Beta-PGM__Phosphata"/>
    <property type="match status" value="1"/>
</dbReference>
<dbReference type="RefSeq" id="WP_095524701.1">
    <property type="nucleotide sequence ID" value="NZ_MDUX01000028.1"/>
</dbReference>
<dbReference type="InterPro" id="IPR006549">
    <property type="entry name" value="HAD-SF_hydro_IIIA"/>
</dbReference>